<keyword evidence="1" id="KW-0540">Nuclease</keyword>
<evidence type="ECO:0000256" key="6">
    <source>
        <dbReference type="ARBA" id="ARBA00023180"/>
    </source>
</evidence>
<evidence type="ECO:0000256" key="1">
    <source>
        <dbReference type="ARBA" id="ARBA00022722"/>
    </source>
</evidence>
<gene>
    <name evidence="7" type="ORF">N4264_09110</name>
</gene>
<dbReference type="InterPro" id="IPR003154">
    <property type="entry name" value="S1/P1nuclease"/>
</dbReference>
<evidence type="ECO:0000256" key="5">
    <source>
        <dbReference type="ARBA" id="ARBA00023157"/>
    </source>
</evidence>
<dbReference type="EMBL" id="CP104694">
    <property type="protein sequence ID" value="UXI69771.1"/>
    <property type="molecule type" value="Genomic_DNA"/>
</dbReference>
<keyword evidence="3" id="KW-0255">Endonuclease</keyword>
<protein>
    <submittedName>
        <fullName evidence="7">S1/P1 nuclease</fullName>
    </submittedName>
</protein>
<accession>A0ABY6BIC9</accession>
<evidence type="ECO:0000256" key="3">
    <source>
        <dbReference type="ARBA" id="ARBA00022759"/>
    </source>
</evidence>
<dbReference type="InterPro" id="IPR008947">
    <property type="entry name" value="PLipase_C/P1_nuclease_dom_sf"/>
</dbReference>
<name>A0ABY6BIC9_9GAMM</name>
<evidence type="ECO:0000313" key="7">
    <source>
        <dbReference type="EMBL" id="UXI69771.1"/>
    </source>
</evidence>
<dbReference type="Gene3D" id="1.10.575.10">
    <property type="entry name" value="P1 Nuclease"/>
    <property type="match status" value="1"/>
</dbReference>
<keyword evidence="6" id="KW-0325">Glycoprotein</keyword>
<dbReference type="CDD" id="cd11010">
    <property type="entry name" value="S1-P1_nuclease"/>
    <property type="match status" value="1"/>
</dbReference>
<dbReference type="SUPFAM" id="SSF48537">
    <property type="entry name" value="Phospholipase C/P1 nuclease"/>
    <property type="match status" value="1"/>
</dbReference>
<evidence type="ECO:0000313" key="8">
    <source>
        <dbReference type="Proteomes" id="UP001064632"/>
    </source>
</evidence>
<dbReference type="Pfam" id="PF02265">
    <property type="entry name" value="S1-P1_nuclease"/>
    <property type="match status" value="1"/>
</dbReference>
<keyword evidence="2" id="KW-0479">Metal-binding</keyword>
<dbReference type="PANTHER" id="PTHR33146:SF26">
    <property type="entry name" value="ENDONUCLEASE 4"/>
    <property type="match status" value="1"/>
</dbReference>
<keyword evidence="8" id="KW-1185">Reference proteome</keyword>
<keyword evidence="5" id="KW-1015">Disulfide bond</keyword>
<dbReference type="Proteomes" id="UP001064632">
    <property type="component" value="Chromosome"/>
</dbReference>
<evidence type="ECO:0000256" key="2">
    <source>
        <dbReference type="ARBA" id="ARBA00022723"/>
    </source>
</evidence>
<organism evidence="7 8">
    <name type="scientific">Tahibacter amnicola</name>
    <dbReference type="NCBI Taxonomy" id="2976241"/>
    <lineage>
        <taxon>Bacteria</taxon>
        <taxon>Pseudomonadati</taxon>
        <taxon>Pseudomonadota</taxon>
        <taxon>Gammaproteobacteria</taxon>
        <taxon>Lysobacterales</taxon>
        <taxon>Rhodanobacteraceae</taxon>
        <taxon>Tahibacter</taxon>
    </lineage>
</organism>
<dbReference type="PANTHER" id="PTHR33146">
    <property type="entry name" value="ENDONUCLEASE 4"/>
    <property type="match status" value="1"/>
</dbReference>
<evidence type="ECO:0000256" key="4">
    <source>
        <dbReference type="ARBA" id="ARBA00022801"/>
    </source>
</evidence>
<reference evidence="7" key="1">
    <citation type="submission" date="2022-09" db="EMBL/GenBank/DDBJ databases">
        <title>Tahibacter sp. nov., isolated from a fresh water.</title>
        <authorList>
            <person name="Baek J.H."/>
            <person name="Lee J.K."/>
            <person name="Kim J.M."/>
            <person name="Jeon C.O."/>
        </authorList>
    </citation>
    <scope>NUCLEOTIDE SEQUENCE</scope>
    <source>
        <strain evidence="7">W38</strain>
    </source>
</reference>
<sequence>MRAHRLAFVLAVLGLGVSPVAQSWGKFGHLTVCDLAYRNLTPDARVALQTLMRSHSGGILVKGKGNVPDRTYTSFNVGCLEEDEVPRKHPSDHFINIDRSTTAIHEACPNGTECILAGIQRDFGILKDAGRTDEERVFSLMSLGHWIGDIHQPLHISFADDRGGNWIKVQMQARCGTSGYRPDSLHAVWDNCLLEARMFERVRQRVDFKTTWGRRTITYRAVDTLLANTSLAEEKSFLGADARAWADESYQVTLQPDVKYCVKEGSECHYSTTQPTLDSQDNQRTQPINAAYLTAFGAVAEDRVRRAGFRLADLINQALDPNYAGPVADAPQRE</sequence>
<keyword evidence="4" id="KW-0378">Hydrolase</keyword>
<dbReference type="RefSeq" id="WP_261696724.1">
    <property type="nucleotide sequence ID" value="NZ_CP104694.1"/>
</dbReference>
<proteinExistence type="predicted"/>